<evidence type="ECO:0000256" key="1">
    <source>
        <dbReference type="SAM" id="MobiDB-lite"/>
    </source>
</evidence>
<feature type="compositionally biased region" description="Low complexity" evidence="1">
    <location>
        <begin position="1134"/>
        <end position="1154"/>
    </location>
</feature>
<dbReference type="InterPro" id="IPR001680">
    <property type="entry name" value="WD40_rpt"/>
</dbReference>
<feature type="domain" description="WDR11 first beta-propeller" evidence="2">
    <location>
        <begin position="26"/>
        <end position="265"/>
    </location>
</feature>
<evidence type="ECO:0000259" key="2">
    <source>
        <dbReference type="Pfam" id="PF23751"/>
    </source>
</evidence>
<dbReference type="GO" id="GO:0005737">
    <property type="term" value="C:cytoplasm"/>
    <property type="evidence" value="ECO:0007669"/>
    <property type="project" value="TreeGrafter"/>
</dbReference>
<feature type="domain" description="WDR11 second beta-propeller" evidence="3">
    <location>
        <begin position="713"/>
        <end position="806"/>
    </location>
</feature>
<feature type="compositionally biased region" description="Polar residues" evidence="1">
    <location>
        <begin position="1094"/>
        <end position="1106"/>
    </location>
</feature>
<feature type="region of interest" description="Disordered" evidence="1">
    <location>
        <begin position="1011"/>
        <end position="1106"/>
    </location>
</feature>
<reference evidence="5" key="1">
    <citation type="submission" date="2020-01" db="EMBL/GenBank/DDBJ databases">
        <title>Development of genomics and gene disruption for Polysphondylium violaceum indicates a role for the polyketide synthase stlB in stalk morphogenesis.</title>
        <authorList>
            <person name="Narita B."/>
            <person name="Kawabe Y."/>
            <person name="Kin K."/>
            <person name="Saito T."/>
            <person name="Gibbs R."/>
            <person name="Kuspa A."/>
            <person name="Muzny D."/>
            <person name="Queller D."/>
            <person name="Richards S."/>
            <person name="Strassman J."/>
            <person name="Sucgang R."/>
            <person name="Worley K."/>
            <person name="Schaap P."/>
        </authorList>
    </citation>
    <scope>NUCLEOTIDE SEQUENCE</scope>
    <source>
        <strain evidence="5">QSvi11</strain>
    </source>
</reference>
<organism evidence="5 6">
    <name type="scientific">Polysphondylium violaceum</name>
    <dbReference type="NCBI Taxonomy" id="133409"/>
    <lineage>
        <taxon>Eukaryota</taxon>
        <taxon>Amoebozoa</taxon>
        <taxon>Evosea</taxon>
        <taxon>Eumycetozoa</taxon>
        <taxon>Dictyostelia</taxon>
        <taxon>Dictyosteliales</taxon>
        <taxon>Dictyosteliaceae</taxon>
        <taxon>Polysphondylium</taxon>
    </lineage>
</organism>
<comment type="caution">
    <text evidence="5">The sequence shown here is derived from an EMBL/GenBank/DDBJ whole genome shotgun (WGS) entry which is preliminary data.</text>
</comment>
<dbReference type="Proteomes" id="UP000695562">
    <property type="component" value="Unassembled WGS sequence"/>
</dbReference>
<dbReference type="InterPro" id="IPR011047">
    <property type="entry name" value="Quinoprotein_ADH-like_sf"/>
</dbReference>
<dbReference type="InterPro" id="IPR039694">
    <property type="entry name" value="WDR11"/>
</dbReference>
<feature type="compositionally biased region" description="Low complexity" evidence="1">
    <location>
        <begin position="303"/>
        <end position="316"/>
    </location>
</feature>
<protein>
    <recommendedName>
        <fullName evidence="7">WD40 repeat-containing protein</fullName>
    </recommendedName>
</protein>
<feature type="compositionally biased region" description="Low complexity" evidence="1">
    <location>
        <begin position="1188"/>
        <end position="1210"/>
    </location>
</feature>
<sequence length="1600" mass="178335">MNNTQQQQQQQQSRLLPKIFPGRLHKDNRGAIDWHWQGLLAYASHSHVVIVDPHHMHVLQTLDEHRFNVAFVKWSNDVGVYSSTFILPSPSATGSTVITPISQGGSSISSTAPAATNANNNEINSLIRLASADVYGNILIWNALDASVIHYLQTTDQKSTIADIQWHPDDANLLLALHSNHLALWNVSSGQRLWKKDLHDFVNYSLQFDPFKHGRVYLSTLYGCVFTIDDLSAHAMPHVEFKYRVHTNKNNINTPVILNRDYAQIQQSWSSLQIINSISSSASSGTSSSHDRSHVGERSIPQGAGNNTSSSSTNASGHHHQHHHHHHYHSHYHASLDFVQMLLSPYSKNIIYYVFNREIFVYDTNTNQIFGSLQLDRSKSNFTHIILGRENSNLMFTLHDDGSITSWNRKSDGYNTHNYEQFSISDLSHYHKKSKKKTLKIYSMTNNPFFEQTLLTVSGDGIVWKWNFISEITSRASLNSFTPRLQPLSTVPLNGVVKLTVSALMETVSSPITSVSVYPFYNKSNISLLAVGTANGTIQIINITTLKVQKEIFVFNHPVLGLRWLSPGRVLCHSYEEQERGSYLNYITSVDFRSGRVREFRKVSGAETSFIRGIRLSYSRKFLIILMKDRPFELWETKRFTCLRSFKPFVHIVGLDWLPPKEDSEMSLSSESSKYDAKEQFTFLMQDGILKTCTIEQNSVTLNDVQADLGGTLQSCFTIKRDFLVSGDSSGNIHAWNATKKKLHTFSTHRGPIKKIRFSPHPESNEIMVLFSSGEFGIWDLNVNHRVSISSYLMEREIKALDFEWLNEVNPIIVASDHSLRILDSSLSVTNSKFSFSCPLMASLMNDSSGGGSLYTPLLLPAYPMAQLRNLLLNYKITNQIDSSSNNNALGNEPLNRSLDTTYIIKEFNEKNQKLLSFMDEKLIELIGGNNSGGGDDSSELGIPEISLVVAQYFGDYNEIEFWRLVINSLNKLKQSKSTNDKLDSLPYQPYNMDIVSYYDALPIYPQIPKIEMNPQQPSSTSSSLQPSPIQQPLNSNSSNININNNNNLNTNTNIVNNNNNNNNSLLNNPPNLIVSPSLPSTTTTTTTTATTTPSQPINTASTQSGGGITNNLLKKQSIVSFFGFGGGDKNKQNTTATPIATNSSTSSTPSTGTKDNLSTSPVSTSTPIFNSPPATPTKQPQQPPLQSPQNNGSSSTTTNSLSLSSILFPPSQPPPLPQVQIQAPPSNPLASSQVFSSVASQLNQSTLLTMDDGLNNPLGVSNSSAMSATKASANTVNSLIPSYYDILLDSNQLRGQELDRTDNQEKKRPDQELTKKLIEKNLLLGRNPRAVNLLLDTTPDHPDFFNRAMKACVISASISQEYYQQTTKLIAENLIATGKLDDGIQFLCLIGKAMEACKYLQACDRWYDAAVLSKINLSEQEQMVVYRFWAFDLVRKNSKLKALSILLSIGDFRNSIQILYENQQYALASLLIETCLENNIFQLDDESNNDIALENFDPSLQYGGSGIGLSGNNQFTQSPSFEDNSNNAFNDGNNSMSMSTGIRGSLSLSSCSSYSTHQFTFNQLVQIIFKEYGNLLHQLGNIQAAEYYWKRSGKKDLSI</sequence>
<evidence type="ECO:0000313" key="6">
    <source>
        <dbReference type="Proteomes" id="UP000695562"/>
    </source>
</evidence>
<dbReference type="PANTHER" id="PTHR14593">
    <property type="entry name" value="WD REPEAT-CONTAINING PROTEIN 11"/>
    <property type="match status" value="1"/>
</dbReference>
<feature type="region of interest" description="Disordered" evidence="1">
    <location>
        <begin position="282"/>
        <end position="327"/>
    </location>
</feature>
<dbReference type="InterPro" id="IPR057852">
    <property type="entry name" value="Beta-prop_WDR11_1st"/>
</dbReference>
<feature type="compositionally biased region" description="Low complexity" evidence="1">
    <location>
        <begin position="1219"/>
        <end position="1233"/>
    </location>
</feature>
<keyword evidence="6" id="KW-1185">Reference proteome</keyword>
<dbReference type="InterPro" id="IPR015943">
    <property type="entry name" value="WD40/YVTN_repeat-like_dom_sf"/>
</dbReference>
<proteinExistence type="predicted"/>
<dbReference type="Pfam" id="PF23751">
    <property type="entry name" value="Beta-prop_WDR11_1st"/>
    <property type="match status" value="2"/>
</dbReference>
<feature type="compositionally biased region" description="Basic residues" evidence="1">
    <location>
        <begin position="317"/>
        <end position="327"/>
    </location>
</feature>
<dbReference type="SMART" id="SM00320">
    <property type="entry name" value="WD40"/>
    <property type="match status" value="6"/>
</dbReference>
<dbReference type="InterPro" id="IPR036322">
    <property type="entry name" value="WD40_repeat_dom_sf"/>
</dbReference>
<evidence type="ECO:0000259" key="3">
    <source>
        <dbReference type="Pfam" id="PF23752"/>
    </source>
</evidence>
<dbReference type="OrthoDB" id="1291858at2759"/>
<feature type="domain" description="WDR11 second beta-propeller" evidence="3">
    <location>
        <begin position="524"/>
        <end position="673"/>
    </location>
</feature>
<gene>
    <name evidence="5" type="ORF">CYY_007290</name>
</gene>
<dbReference type="Gene3D" id="2.130.10.10">
    <property type="entry name" value="YVTN repeat-like/Quinoprotein amine dehydrogenase"/>
    <property type="match status" value="3"/>
</dbReference>
<dbReference type="SUPFAM" id="SSF50998">
    <property type="entry name" value="Quinoprotein alcohol dehydrogenase-like"/>
    <property type="match status" value="1"/>
</dbReference>
<feature type="compositionally biased region" description="Low complexity" evidence="1">
    <location>
        <begin position="1014"/>
        <end position="1093"/>
    </location>
</feature>
<dbReference type="InterPro" id="IPR057854">
    <property type="entry name" value="TPR_WDR11"/>
</dbReference>
<name>A0A8J4PXQ9_9MYCE</name>
<feature type="domain" description="WDR11 first beta-propeller" evidence="2">
    <location>
        <begin position="338"/>
        <end position="412"/>
    </location>
</feature>
<dbReference type="SUPFAM" id="SSF50978">
    <property type="entry name" value="WD40 repeat-like"/>
    <property type="match status" value="1"/>
</dbReference>
<dbReference type="InterPro" id="IPR057853">
    <property type="entry name" value="Beta-prop_WDR11_2nd"/>
</dbReference>
<evidence type="ECO:0008006" key="7">
    <source>
        <dbReference type="Google" id="ProtNLM"/>
    </source>
</evidence>
<feature type="region of interest" description="Disordered" evidence="1">
    <location>
        <begin position="1128"/>
        <end position="1233"/>
    </location>
</feature>
<dbReference type="EMBL" id="AJWJ01000380">
    <property type="protein sequence ID" value="KAF2071396.1"/>
    <property type="molecule type" value="Genomic_DNA"/>
</dbReference>
<accession>A0A8J4PXQ9</accession>
<dbReference type="Pfam" id="PF23752">
    <property type="entry name" value="Beta-prop_WDR11_2nd"/>
    <property type="match status" value="2"/>
</dbReference>
<feature type="domain" description="WDR11 TPR" evidence="4">
    <location>
        <begin position="1289"/>
        <end position="1485"/>
    </location>
</feature>
<feature type="compositionally biased region" description="Polar residues" evidence="1">
    <location>
        <begin position="1155"/>
        <end position="1170"/>
    </location>
</feature>
<dbReference type="Pfam" id="PF23753">
    <property type="entry name" value="TPR_WDR11"/>
    <property type="match status" value="1"/>
</dbReference>
<dbReference type="PANTHER" id="PTHR14593:SF5">
    <property type="entry name" value="WD REPEAT-CONTAINING PROTEIN 11"/>
    <property type="match status" value="1"/>
</dbReference>
<evidence type="ECO:0000259" key="4">
    <source>
        <dbReference type="Pfam" id="PF23753"/>
    </source>
</evidence>
<evidence type="ECO:0000313" key="5">
    <source>
        <dbReference type="EMBL" id="KAF2071396.1"/>
    </source>
</evidence>